<gene>
    <name evidence="1" type="ORF">MANES_16G012500</name>
</gene>
<dbReference type="AlphaFoldDB" id="A0A2C9U8V4"/>
<sequence length="38" mass="4260">MNNNKSKATSAPTPTFALFRSSIQNFTNHHILLEGSHF</sequence>
<name>A0A2C9U8V4_MANES</name>
<reference evidence="1" key="1">
    <citation type="submission" date="2016-02" db="EMBL/GenBank/DDBJ databases">
        <title>WGS assembly of Manihot esculenta.</title>
        <authorList>
            <person name="Bredeson J.V."/>
            <person name="Prochnik S.E."/>
            <person name="Lyons J.B."/>
            <person name="Schmutz J."/>
            <person name="Grimwood J."/>
            <person name="Vrebalov J."/>
            <person name="Bart R.S."/>
            <person name="Amuge T."/>
            <person name="Ferguson M.E."/>
            <person name="Green R."/>
            <person name="Putnam N."/>
            <person name="Stites J."/>
            <person name="Rounsley S."/>
            <person name="Rokhsar D.S."/>
        </authorList>
    </citation>
    <scope>NUCLEOTIDE SEQUENCE [LARGE SCALE GENOMIC DNA]</scope>
    <source>
        <tissue evidence="1">Leaf</tissue>
    </source>
</reference>
<evidence type="ECO:0000313" key="1">
    <source>
        <dbReference type="EMBL" id="OAY25988.1"/>
    </source>
</evidence>
<proteinExistence type="predicted"/>
<protein>
    <submittedName>
        <fullName evidence="1">Uncharacterized protein</fullName>
    </submittedName>
</protein>
<dbReference type="EMBL" id="CM004402">
    <property type="protein sequence ID" value="OAY25988.1"/>
    <property type="molecule type" value="Genomic_DNA"/>
</dbReference>
<accession>A0A2C9U8V4</accession>
<organism evidence="1">
    <name type="scientific">Manihot esculenta</name>
    <name type="common">Cassava</name>
    <name type="synonym">Jatropha manihot</name>
    <dbReference type="NCBI Taxonomy" id="3983"/>
    <lineage>
        <taxon>Eukaryota</taxon>
        <taxon>Viridiplantae</taxon>
        <taxon>Streptophyta</taxon>
        <taxon>Embryophyta</taxon>
        <taxon>Tracheophyta</taxon>
        <taxon>Spermatophyta</taxon>
        <taxon>Magnoliopsida</taxon>
        <taxon>eudicotyledons</taxon>
        <taxon>Gunneridae</taxon>
        <taxon>Pentapetalae</taxon>
        <taxon>rosids</taxon>
        <taxon>fabids</taxon>
        <taxon>Malpighiales</taxon>
        <taxon>Euphorbiaceae</taxon>
        <taxon>Crotonoideae</taxon>
        <taxon>Manihoteae</taxon>
        <taxon>Manihot</taxon>
    </lineage>
</organism>